<dbReference type="InterPro" id="IPR000092">
    <property type="entry name" value="Polyprenyl_synt"/>
</dbReference>
<evidence type="ECO:0000256" key="5">
    <source>
        <dbReference type="ARBA" id="ARBA00022842"/>
    </source>
</evidence>
<dbReference type="InterPro" id="IPR033749">
    <property type="entry name" value="Polyprenyl_synt_CS"/>
</dbReference>
<dbReference type="KEGG" id="sde:Sde_1007"/>
<keyword evidence="3 12" id="KW-0808">Transferase</keyword>
<accession>Q21M10</accession>
<evidence type="ECO:0000313" key="13">
    <source>
        <dbReference type="EMBL" id="ABD80269.1"/>
    </source>
</evidence>
<evidence type="ECO:0000256" key="3">
    <source>
        <dbReference type="ARBA" id="ARBA00022679"/>
    </source>
</evidence>
<evidence type="ECO:0000256" key="4">
    <source>
        <dbReference type="ARBA" id="ARBA00022723"/>
    </source>
</evidence>
<name>Q21M10_SACD2</name>
<dbReference type="AlphaFoldDB" id="Q21M10"/>
<organism evidence="13 14">
    <name type="scientific">Saccharophagus degradans (strain 2-40 / ATCC 43961 / DSM 17024)</name>
    <dbReference type="NCBI Taxonomy" id="203122"/>
    <lineage>
        <taxon>Bacteria</taxon>
        <taxon>Pseudomonadati</taxon>
        <taxon>Pseudomonadota</taxon>
        <taxon>Gammaproteobacteria</taxon>
        <taxon>Cellvibrionales</taxon>
        <taxon>Cellvibrionaceae</taxon>
        <taxon>Saccharophagus</taxon>
    </lineage>
</organism>
<dbReference type="Proteomes" id="UP000001947">
    <property type="component" value="Chromosome"/>
</dbReference>
<dbReference type="GO" id="GO:0008299">
    <property type="term" value="P:isoprenoid biosynthetic process"/>
    <property type="evidence" value="ECO:0007669"/>
    <property type="project" value="InterPro"/>
</dbReference>
<dbReference type="GO" id="GO:0106350">
    <property type="term" value="F:all-trans-octaprenyl-diphosphate synthase activity"/>
    <property type="evidence" value="ECO:0007669"/>
    <property type="project" value="UniProtKB-EC"/>
</dbReference>
<dbReference type="EMBL" id="CP000282">
    <property type="protein sequence ID" value="ABD80269.1"/>
    <property type="molecule type" value="Genomic_DNA"/>
</dbReference>
<gene>
    <name evidence="13" type="ordered locus">Sde_1007</name>
</gene>
<evidence type="ECO:0000256" key="9">
    <source>
        <dbReference type="ARBA" id="ARBA00072473"/>
    </source>
</evidence>
<keyword evidence="5" id="KW-0460">Magnesium</keyword>
<dbReference type="FunFam" id="1.10.600.10:FF:000002">
    <property type="entry name" value="Octaprenyl diphosphate synthase"/>
    <property type="match status" value="1"/>
</dbReference>
<dbReference type="GeneID" id="98612691"/>
<evidence type="ECO:0000256" key="12">
    <source>
        <dbReference type="RuleBase" id="RU004466"/>
    </source>
</evidence>
<evidence type="ECO:0000256" key="10">
    <source>
        <dbReference type="ARBA" id="ARBA00079637"/>
    </source>
</evidence>
<evidence type="ECO:0000256" key="11">
    <source>
        <dbReference type="ARBA" id="ARBA00083124"/>
    </source>
</evidence>
<dbReference type="STRING" id="203122.Sde_1007"/>
<dbReference type="eggNOG" id="COG0142">
    <property type="taxonomic scope" value="Bacteria"/>
</dbReference>
<dbReference type="PROSITE" id="PS00723">
    <property type="entry name" value="POLYPRENYL_SYNTHASE_1"/>
    <property type="match status" value="1"/>
</dbReference>
<dbReference type="PANTHER" id="PTHR12001">
    <property type="entry name" value="GERANYLGERANYL PYROPHOSPHATE SYNTHASE"/>
    <property type="match status" value="1"/>
</dbReference>
<dbReference type="OrthoDB" id="9805316at2"/>
<dbReference type="GO" id="GO:0046872">
    <property type="term" value="F:metal ion binding"/>
    <property type="evidence" value="ECO:0007669"/>
    <property type="project" value="UniProtKB-KW"/>
</dbReference>
<evidence type="ECO:0000256" key="6">
    <source>
        <dbReference type="ARBA" id="ARBA00051506"/>
    </source>
</evidence>
<reference evidence="13 14" key="1">
    <citation type="journal article" date="2008" name="PLoS Genet.">
        <title>Complete genome sequence of the complex carbohydrate-degrading marine bacterium, Saccharophagus degradans strain 2-40 T.</title>
        <authorList>
            <person name="Weiner R.M."/>
            <person name="Taylor L.E.II."/>
            <person name="Henrissat B."/>
            <person name="Hauser L."/>
            <person name="Land M."/>
            <person name="Coutinho P.M."/>
            <person name="Rancurel C."/>
            <person name="Saunders E.H."/>
            <person name="Longmire A.G."/>
            <person name="Zhang H."/>
            <person name="Bayer E.A."/>
            <person name="Gilbert H.J."/>
            <person name="Larimer F."/>
            <person name="Zhulin I.B."/>
            <person name="Ekborg N.A."/>
            <person name="Lamed R."/>
            <person name="Richardson P.M."/>
            <person name="Borovok I."/>
            <person name="Hutcheson S."/>
        </authorList>
    </citation>
    <scope>NUCLEOTIDE SEQUENCE [LARGE SCALE GENOMIC DNA]</scope>
    <source>
        <strain evidence="14">2-40 / ATCC 43961 / DSM 17024</strain>
    </source>
</reference>
<comment type="cofactor">
    <cofactor evidence="1">
        <name>Mg(2+)</name>
        <dbReference type="ChEBI" id="CHEBI:18420"/>
    </cofactor>
</comment>
<dbReference type="PROSITE" id="PS00444">
    <property type="entry name" value="POLYPRENYL_SYNTHASE_2"/>
    <property type="match status" value="1"/>
</dbReference>
<proteinExistence type="inferred from homology"/>
<evidence type="ECO:0000256" key="7">
    <source>
        <dbReference type="ARBA" id="ARBA00055029"/>
    </source>
</evidence>
<evidence type="ECO:0000256" key="8">
    <source>
        <dbReference type="ARBA" id="ARBA00066511"/>
    </source>
</evidence>
<comment type="similarity">
    <text evidence="2 12">Belongs to the FPP/GGPP synthase family.</text>
</comment>
<comment type="function">
    <text evidence="7">Supplies octaprenyl diphosphate, the precursor for the side chain of the isoprenoid quinones ubiquinone and menaquinone.</text>
</comment>
<sequence>MQSFYKVVQEDFAEVNTLIVNQLHSDVGLVENIGHYIVDAGGKRLRPLLVLLTARALGYNGNQHLSLSAIIEFIHTATLLHDDVVDVSALRRGRPTANANWGNAPSVLVGDFLYSRAFQMMVEIGEMGIMKELANTTNVISEGEVQQLVNARNPEVTEQNYMTVIHKKTAALFEAACETAAILAGADAATCKAVRSYGYHLGVAFQLVDDVLDYQGDAEELGKNVGDDLAEGKPTLPLIYTINNGSAEEAELVKQAIINSSLDKLQQIVDIVQRRGGLEYTQQCAQDHINRAKQAIALLPETEFRSAMEDLADFAIKRNH</sequence>
<dbReference type="HOGENOM" id="CLU_014015_2_0_6"/>
<dbReference type="InterPro" id="IPR008949">
    <property type="entry name" value="Isoprenoid_synthase_dom_sf"/>
</dbReference>
<evidence type="ECO:0000256" key="2">
    <source>
        <dbReference type="ARBA" id="ARBA00006706"/>
    </source>
</evidence>
<evidence type="ECO:0000256" key="1">
    <source>
        <dbReference type="ARBA" id="ARBA00001946"/>
    </source>
</evidence>
<dbReference type="PANTHER" id="PTHR12001:SF69">
    <property type="entry name" value="ALL TRANS-POLYPRENYL-DIPHOSPHATE SYNTHASE PDSS1"/>
    <property type="match status" value="1"/>
</dbReference>
<dbReference type="Pfam" id="PF00348">
    <property type="entry name" value="polyprenyl_synt"/>
    <property type="match status" value="1"/>
</dbReference>
<evidence type="ECO:0000313" key="14">
    <source>
        <dbReference type="Proteomes" id="UP000001947"/>
    </source>
</evidence>
<dbReference type="Gene3D" id="1.10.600.10">
    <property type="entry name" value="Farnesyl Diphosphate Synthase"/>
    <property type="match status" value="1"/>
</dbReference>
<keyword evidence="4" id="KW-0479">Metal-binding</keyword>
<dbReference type="SUPFAM" id="SSF48576">
    <property type="entry name" value="Terpenoid synthases"/>
    <property type="match status" value="1"/>
</dbReference>
<dbReference type="RefSeq" id="WP_011467489.1">
    <property type="nucleotide sequence ID" value="NC_007912.1"/>
</dbReference>
<comment type="catalytic activity">
    <reaction evidence="6">
        <text>5 isopentenyl diphosphate + (2E,6E)-farnesyl diphosphate = all-trans-octaprenyl diphosphate + 5 diphosphate</text>
        <dbReference type="Rhea" id="RHEA:27798"/>
        <dbReference type="ChEBI" id="CHEBI:33019"/>
        <dbReference type="ChEBI" id="CHEBI:57711"/>
        <dbReference type="ChEBI" id="CHEBI:128769"/>
        <dbReference type="ChEBI" id="CHEBI:175763"/>
        <dbReference type="EC" id="2.5.1.90"/>
    </reaction>
</comment>
<dbReference type="CDD" id="cd00685">
    <property type="entry name" value="Trans_IPPS_HT"/>
    <property type="match status" value="1"/>
</dbReference>
<dbReference type="EC" id="2.5.1.90" evidence="8"/>
<protein>
    <recommendedName>
        <fullName evidence="9">Octaprenyl diphosphate synthase</fullName>
        <ecNumber evidence="8">2.5.1.90</ecNumber>
    </recommendedName>
    <alternativeName>
        <fullName evidence="11">All-trans-octaprenyl-diphosphate synthase</fullName>
    </alternativeName>
    <alternativeName>
        <fullName evidence="10">Octaprenyl pyrophosphate synthase</fullName>
    </alternativeName>
</protein>
<keyword evidence="14" id="KW-1185">Reference proteome</keyword>
<dbReference type="SFLD" id="SFLDS00005">
    <property type="entry name" value="Isoprenoid_Synthase_Type_I"/>
    <property type="match status" value="1"/>
</dbReference>